<name>A0ACB7Y8A3_9ERIC</name>
<protein>
    <submittedName>
        <fullName evidence="1">Uncharacterized protein</fullName>
    </submittedName>
</protein>
<evidence type="ECO:0000313" key="1">
    <source>
        <dbReference type="EMBL" id="KAH7849645.1"/>
    </source>
</evidence>
<accession>A0ACB7Y8A3</accession>
<sequence>MERGITLDQLQVLISNATGMASTHMTITFRYPSVRFPNLAYEYVGIELVDNNGVDLIFDVHGEVPGYVPVLFTEAITGQRQQPYHIVKQQHPGDHYPGESSHQQCYEHDTSLLANHPFQLQSSHIIPEENFPQYHYDSFPNEIEQHDGGLEDEFDTSSFEDVDAGLDTEELEGDDFEQHVSESEDFEAILNEGNTVPMHQPPCPMYTPDTWSNIFDPNPPLRTQTQVGWDGRSDFFVGQLFSSKAELQQAMKRYCMLRNHVAKTDRSSPKALVYKCNNDTPCNWRLRACHKENHDMWQITQYTGPHTCLGVNVSQDHNSLDARYMAHELNEIVAKAPGTKIKALQEIVKKLTGGYMATYKKTWAAKQIVIQNIHDRHFSLLAYLNDDDAYDWRPPHAVHRFCLRHLGANYHRRFGKLVGNEVKITAMEAQKHKFKAKLNRLQRFANGLVYDELKGLDRKNWTFAYDGGRRYGTETTNVSESFNGFLKEARHLPIMATVMTTFYKCVEYFDDRLVKSMQFKANGNDFSLFAKKKYDRWNDNAVGHNVIVINRAAGLYEVHTPMNPTSPYKGHHKHTVELSMHRCTCNKIQLWKLPCSHVIAVCKKMRLDPRQYFNKYWSIDTTISMYGSLTFKPLPNVPYWPPYNGPRVLPNTERLRGRGRPRVNRLRTEMNWLESQPPQTCSLCGERGHNRRRCGRVGGPSSS</sequence>
<dbReference type="EMBL" id="CM037157">
    <property type="protein sequence ID" value="KAH7849645.1"/>
    <property type="molecule type" value="Genomic_DNA"/>
</dbReference>
<evidence type="ECO:0000313" key="2">
    <source>
        <dbReference type="Proteomes" id="UP000828048"/>
    </source>
</evidence>
<reference evidence="1 2" key="1">
    <citation type="journal article" date="2021" name="Hortic Res">
        <title>High-quality reference genome and annotation aids understanding of berry development for evergreen blueberry (Vaccinium darrowii).</title>
        <authorList>
            <person name="Yu J."/>
            <person name="Hulse-Kemp A.M."/>
            <person name="Babiker E."/>
            <person name="Staton M."/>
        </authorList>
    </citation>
    <scope>NUCLEOTIDE SEQUENCE [LARGE SCALE GENOMIC DNA]</scope>
    <source>
        <strain evidence="2">cv. NJ 8807/NJ 8810</strain>
        <tissue evidence="1">Young leaf</tissue>
    </source>
</reference>
<keyword evidence="2" id="KW-1185">Reference proteome</keyword>
<comment type="caution">
    <text evidence="1">The sequence shown here is derived from an EMBL/GenBank/DDBJ whole genome shotgun (WGS) entry which is preliminary data.</text>
</comment>
<gene>
    <name evidence="1" type="ORF">Vadar_020904</name>
</gene>
<dbReference type="Proteomes" id="UP000828048">
    <property type="component" value="Chromosome 7"/>
</dbReference>
<proteinExistence type="predicted"/>
<organism evidence="1 2">
    <name type="scientific">Vaccinium darrowii</name>
    <dbReference type="NCBI Taxonomy" id="229202"/>
    <lineage>
        <taxon>Eukaryota</taxon>
        <taxon>Viridiplantae</taxon>
        <taxon>Streptophyta</taxon>
        <taxon>Embryophyta</taxon>
        <taxon>Tracheophyta</taxon>
        <taxon>Spermatophyta</taxon>
        <taxon>Magnoliopsida</taxon>
        <taxon>eudicotyledons</taxon>
        <taxon>Gunneridae</taxon>
        <taxon>Pentapetalae</taxon>
        <taxon>asterids</taxon>
        <taxon>Ericales</taxon>
        <taxon>Ericaceae</taxon>
        <taxon>Vaccinioideae</taxon>
        <taxon>Vaccinieae</taxon>
        <taxon>Vaccinium</taxon>
    </lineage>
</organism>